<dbReference type="EMBL" id="BK015344">
    <property type="protein sequence ID" value="DAE02290.1"/>
    <property type="molecule type" value="Genomic_DNA"/>
</dbReference>
<name>A0A8S5P5M3_9CAUD</name>
<sequence length="123" mass="14279">MKTVLLKIRKMASDYLPGVYTRIGIEENPGTFRGGSGSGISNSMPPITVKPWVLKNDKWNMRGYWISGGLFNIPPVWLMDNGIWNNLNVWLSDGIWRMNKTLFSDNDIWNNEFVWTKDLIWKL</sequence>
<organism evidence="1">
    <name type="scientific">Herelleviridae sp. cttEB8</name>
    <dbReference type="NCBI Taxonomy" id="2825832"/>
    <lineage>
        <taxon>Viruses</taxon>
        <taxon>Duplodnaviria</taxon>
        <taxon>Heunggongvirae</taxon>
        <taxon>Uroviricota</taxon>
        <taxon>Caudoviricetes</taxon>
        <taxon>Herelleviridae</taxon>
    </lineage>
</organism>
<evidence type="ECO:0000313" key="1">
    <source>
        <dbReference type="EMBL" id="DAE02290.1"/>
    </source>
</evidence>
<reference evidence="1" key="1">
    <citation type="journal article" date="2021" name="Proc. Natl. Acad. Sci. U.S.A.">
        <title>A Catalog of Tens of Thousands of Viruses from Human Metagenomes Reveals Hidden Associations with Chronic Diseases.</title>
        <authorList>
            <person name="Tisza M.J."/>
            <person name="Buck C.B."/>
        </authorList>
    </citation>
    <scope>NUCLEOTIDE SEQUENCE</scope>
    <source>
        <strain evidence="1">CttEB8</strain>
    </source>
</reference>
<proteinExistence type="predicted"/>
<protein>
    <submittedName>
        <fullName evidence="1">Uncharacterized protein</fullName>
    </submittedName>
</protein>
<accession>A0A8S5P5M3</accession>